<protein>
    <submittedName>
        <fullName evidence="1">Heavy-metal resistance protein</fullName>
    </submittedName>
</protein>
<evidence type="ECO:0000313" key="2">
    <source>
        <dbReference type="Proteomes" id="UP000244189"/>
    </source>
</evidence>
<sequence>MMSSRRRTLWTIALAFLAGTAGVLLGCWIMMPRAPHGTELHALLHREIALDPRQEAQLDSLETQFAVERATLEAHMRSDNAALAAAIAREHDDGPAVAAAVDRAHRTMGALQKATLAHVFAMRRLLHPDQTAAFDRLVVRALTPAS</sequence>
<reference evidence="1 2" key="1">
    <citation type="submission" date="2018-04" db="EMBL/GenBank/DDBJ databases">
        <title>Genomic Encyclopedia of Type Strains, Phase III (KMG-III): the genomes of soil and plant-associated and newly described type strains.</title>
        <authorList>
            <person name="Whitman W."/>
        </authorList>
    </citation>
    <scope>NUCLEOTIDE SEQUENCE [LARGE SCALE GENOMIC DNA]</scope>
    <source>
        <strain evidence="1 2">MA101b</strain>
    </source>
</reference>
<organism evidence="1 2">
    <name type="scientific">Sphingomonas aurantiaca</name>
    <dbReference type="NCBI Taxonomy" id="185949"/>
    <lineage>
        <taxon>Bacteria</taxon>
        <taxon>Pseudomonadati</taxon>
        <taxon>Pseudomonadota</taxon>
        <taxon>Alphaproteobacteria</taxon>
        <taxon>Sphingomonadales</taxon>
        <taxon>Sphingomonadaceae</taxon>
        <taxon>Sphingomonas</taxon>
    </lineage>
</organism>
<dbReference type="RefSeq" id="WP_425275401.1">
    <property type="nucleotide sequence ID" value="NZ_QAOG01000002.1"/>
</dbReference>
<dbReference type="EMBL" id="QAOG01000002">
    <property type="protein sequence ID" value="PTQ61123.1"/>
    <property type="molecule type" value="Genomic_DNA"/>
</dbReference>
<keyword evidence="2" id="KW-1185">Reference proteome</keyword>
<dbReference type="InterPro" id="IPR025961">
    <property type="entry name" value="Metal_resist"/>
</dbReference>
<dbReference type="PROSITE" id="PS51257">
    <property type="entry name" value="PROKAR_LIPOPROTEIN"/>
    <property type="match status" value="1"/>
</dbReference>
<dbReference type="Gene3D" id="1.20.120.1490">
    <property type="match status" value="1"/>
</dbReference>
<dbReference type="Proteomes" id="UP000244189">
    <property type="component" value="Unassembled WGS sequence"/>
</dbReference>
<name>A0A2T5GP77_9SPHN</name>
<dbReference type="Pfam" id="PF13801">
    <property type="entry name" value="Metal_resist"/>
    <property type="match status" value="1"/>
</dbReference>
<comment type="caution">
    <text evidence="1">The sequence shown here is derived from an EMBL/GenBank/DDBJ whole genome shotgun (WGS) entry which is preliminary data.</text>
</comment>
<gene>
    <name evidence="1" type="ORF">C8J26_1446</name>
</gene>
<dbReference type="AlphaFoldDB" id="A0A2T5GP77"/>
<proteinExistence type="predicted"/>
<evidence type="ECO:0000313" key="1">
    <source>
        <dbReference type="EMBL" id="PTQ61123.1"/>
    </source>
</evidence>
<accession>A0A2T5GP77</accession>